<dbReference type="RefSeq" id="WP_198442251.1">
    <property type="nucleotide sequence ID" value="NZ_CBCSHE010000009.1"/>
</dbReference>
<dbReference type="PROSITE" id="PS50005">
    <property type="entry name" value="TPR"/>
    <property type="match status" value="1"/>
</dbReference>
<keyword evidence="1" id="KW-0802">TPR repeat</keyword>
<protein>
    <recommendedName>
        <fullName evidence="5">Tetratricopeptide repeat-containing protein</fullName>
    </recommendedName>
</protein>
<keyword evidence="2" id="KW-0732">Signal</keyword>
<proteinExistence type="predicted"/>
<dbReference type="SMART" id="SM00028">
    <property type="entry name" value="TPR"/>
    <property type="match status" value="3"/>
</dbReference>
<evidence type="ECO:0000313" key="4">
    <source>
        <dbReference type="Proteomes" id="UP000595224"/>
    </source>
</evidence>
<dbReference type="EMBL" id="CP064936">
    <property type="protein sequence ID" value="QQA00525.1"/>
    <property type="molecule type" value="Genomic_DNA"/>
</dbReference>
<feature type="signal peptide" evidence="2">
    <location>
        <begin position="1"/>
        <end position="25"/>
    </location>
</feature>
<reference evidence="3 4" key="1">
    <citation type="submission" date="2020-11" db="EMBL/GenBank/DDBJ databases">
        <title>Treponema Peruensis nv. sp., first commensal Treponema isolated from human feces.</title>
        <authorList>
            <person name="Belkhou C."/>
            <person name="Raes J."/>
        </authorList>
    </citation>
    <scope>NUCLEOTIDE SEQUENCE [LARGE SCALE GENOMIC DNA]</scope>
    <source>
        <strain evidence="3 4">RCC2812</strain>
    </source>
</reference>
<keyword evidence="4" id="KW-1185">Reference proteome</keyword>
<dbReference type="AlphaFoldDB" id="A0A7T3RCG6"/>
<organism evidence="3 4">
    <name type="scientific">Treponema peruense</name>
    <dbReference type="NCBI Taxonomy" id="2787628"/>
    <lineage>
        <taxon>Bacteria</taxon>
        <taxon>Pseudomonadati</taxon>
        <taxon>Spirochaetota</taxon>
        <taxon>Spirochaetia</taxon>
        <taxon>Spirochaetales</taxon>
        <taxon>Treponemataceae</taxon>
        <taxon>Treponema</taxon>
    </lineage>
</organism>
<dbReference type="InterPro" id="IPR011990">
    <property type="entry name" value="TPR-like_helical_dom_sf"/>
</dbReference>
<feature type="repeat" description="TPR" evidence="1">
    <location>
        <begin position="563"/>
        <end position="596"/>
    </location>
</feature>
<dbReference type="Gene3D" id="1.25.40.10">
    <property type="entry name" value="Tetratricopeptide repeat domain"/>
    <property type="match status" value="2"/>
</dbReference>
<evidence type="ECO:0000256" key="2">
    <source>
        <dbReference type="SAM" id="SignalP"/>
    </source>
</evidence>
<evidence type="ECO:0008006" key="5">
    <source>
        <dbReference type="Google" id="ProtNLM"/>
    </source>
</evidence>
<accession>A0A7T3RCG6</accession>
<name>A0A7T3RCG6_9SPIR</name>
<evidence type="ECO:0000313" key="3">
    <source>
        <dbReference type="EMBL" id="QQA00525.1"/>
    </source>
</evidence>
<evidence type="ECO:0000256" key="1">
    <source>
        <dbReference type="PROSITE-ProRule" id="PRU00339"/>
    </source>
</evidence>
<dbReference type="InterPro" id="IPR019734">
    <property type="entry name" value="TPR_rpt"/>
</dbReference>
<dbReference type="SUPFAM" id="SSF48452">
    <property type="entry name" value="TPR-like"/>
    <property type="match status" value="2"/>
</dbReference>
<dbReference type="PROSITE" id="PS51257">
    <property type="entry name" value="PROKAR_LIPOPROTEIN"/>
    <property type="match status" value="1"/>
</dbReference>
<sequence>MKKVFITALALLVSFFISCSSRSKGDSFTAILNSIDNCISQGNVSDAMTELKRAQKHSYSSFERIAVYKRYKILGENELARKVIERAYKSLPENNEICAVYADILISENNYTLAASVAKNLADTPYSSVLAEAVLSEAFYTEFSSAGEDEKKLVFQEERFIPVYLNAWNGSKDSRWIMNAAAVYLKRGNFEKAVSLFQDGVNDGRSAVFWAKVFYDSGLFAESLDVLKTKDISYATGADYAAYFEALSLESDLHYLLEDYKSSALCSKTLTEAAASVPETDESVRSDLANAYVNLASYAFRENNELKRYEYVSEALEKFPVNERVLACYSDFALDLAAEPPESELIQKLRQVGLKTLSMEKKDSIPAVYAEDALLHITQAAESEKAAGRDFAALSVLAEKLYSYIHESEGSALLLPRVWTFLENNESNAKDGTFSYPEPVVRYAVEKLSAAGNEEDAGRIFDGYIYGKYGAGCDFSDCELWEREYAAWFASKNNVSEAFSLYDAIQSQYGKPADFAFSPDTRKSVIRSLVNMAAICEDSGEASRALEYLNKASSITPAGTLKAEILYRTACVQYENEQKASAIRSLQYALSLNPSHRKAALYLRKIQSQRQ</sequence>
<gene>
    <name evidence="3" type="ORF">IWA51_09645</name>
</gene>
<dbReference type="KEGG" id="tper:IWA51_09645"/>
<dbReference type="Proteomes" id="UP000595224">
    <property type="component" value="Chromosome"/>
</dbReference>
<feature type="chain" id="PRO_5032506364" description="Tetratricopeptide repeat-containing protein" evidence="2">
    <location>
        <begin position="26"/>
        <end position="611"/>
    </location>
</feature>